<reference evidence="1" key="1">
    <citation type="submission" date="2025-08" db="UniProtKB">
        <authorList>
            <consortium name="Ensembl"/>
        </authorList>
    </citation>
    <scope>IDENTIFICATION</scope>
</reference>
<name>A0A3B5L876_9TELE</name>
<protein>
    <submittedName>
        <fullName evidence="1">Uncharacterized protein</fullName>
    </submittedName>
</protein>
<dbReference type="Ensembl" id="ENSXCOT00000008609.1">
    <property type="protein sequence ID" value="ENSXCOP00000008503.1"/>
    <property type="gene ID" value="ENSXCOG00000006514.1"/>
</dbReference>
<accession>A0A3B5L876</accession>
<dbReference type="GeneTree" id="ENSGT01110000271802"/>
<keyword evidence="2" id="KW-1185">Reference proteome</keyword>
<organism evidence="1 2">
    <name type="scientific">Xiphophorus couchianus</name>
    <name type="common">Monterrey platyfish</name>
    <dbReference type="NCBI Taxonomy" id="32473"/>
    <lineage>
        <taxon>Eukaryota</taxon>
        <taxon>Metazoa</taxon>
        <taxon>Chordata</taxon>
        <taxon>Craniata</taxon>
        <taxon>Vertebrata</taxon>
        <taxon>Euteleostomi</taxon>
        <taxon>Actinopterygii</taxon>
        <taxon>Neopterygii</taxon>
        <taxon>Teleostei</taxon>
        <taxon>Neoteleostei</taxon>
        <taxon>Acanthomorphata</taxon>
        <taxon>Ovalentaria</taxon>
        <taxon>Atherinomorphae</taxon>
        <taxon>Cyprinodontiformes</taxon>
        <taxon>Poeciliidae</taxon>
        <taxon>Poeciliinae</taxon>
        <taxon>Xiphophorus</taxon>
    </lineage>
</organism>
<evidence type="ECO:0000313" key="1">
    <source>
        <dbReference type="Ensembl" id="ENSXCOP00000008503.1"/>
    </source>
</evidence>
<evidence type="ECO:0000313" key="2">
    <source>
        <dbReference type="Proteomes" id="UP000261380"/>
    </source>
</evidence>
<sequence>MRKYALEMFSNPKHTSKKAASLFQTNKIIIMKTQSSGLMKQKTDRRKSSCLFLGNAVQLSWAGIHGYQCQNLFPTGYKMDPCFVRKLPQQCR</sequence>
<proteinExistence type="predicted"/>
<dbReference type="AlphaFoldDB" id="A0A3B5L876"/>
<dbReference type="Proteomes" id="UP000261380">
    <property type="component" value="Unplaced"/>
</dbReference>
<reference evidence="1" key="2">
    <citation type="submission" date="2025-09" db="UniProtKB">
        <authorList>
            <consortium name="Ensembl"/>
        </authorList>
    </citation>
    <scope>IDENTIFICATION</scope>
</reference>